<evidence type="ECO:0000313" key="7">
    <source>
        <dbReference type="Proteomes" id="UP000265725"/>
    </source>
</evidence>
<feature type="domain" description="PilZ" evidence="4">
    <location>
        <begin position="99"/>
        <end position="204"/>
    </location>
</feature>
<evidence type="ECO:0000259" key="5">
    <source>
        <dbReference type="Pfam" id="PF12945"/>
    </source>
</evidence>
<dbReference type="AlphaFoldDB" id="A0A385YS93"/>
<dbReference type="Gene3D" id="2.30.110.10">
    <property type="entry name" value="Electron Transport, Fmn-binding Protein, Chain A"/>
    <property type="match status" value="1"/>
</dbReference>
<dbReference type="GO" id="GO:0035438">
    <property type="term" value="F:cyclic-di-GMP binding"/>
    <property type="evidence" value="ECO:0007669"/>
    <property type="project" value="InterPro"/>
</dbReference>
<dbReference type="InterPro" id="IPR012349">
    <property type="entry name" value="Split_barrel_FMN-bd"/>
</dbReference>
<dbReference type="Proteomes" id="UP000265725">
    <property type="component" value="Chromosome"/>
</dbReference>
<dbReference type="GO" id="GO:0016740">
    <property type="term" value="F:transferase activity"/>
    <property type="evidence" value="ECO:0007669"/>
    <property type="project" value="UniProtKB-KW"/>
</dbReference>
<dbReference type="OrthoDB" id="1951449at2"/>
<keyword evidence="1" id="KW-0973">c-di-GMP</keyword>
<dbReference type="RefSeq" id="WP_119883114.1">
    <property type="nucleotide sequence ID" value="NZ_CP032418.1"/>
</dbReference>
<evidence type="ECO:0000313" key="6">
    <source>
        <dbReference type="EMBL" id="AYC29374.1"/>
    </source>
</evidence>
<evidence type="ECO:0000259" key="4">
    <source>
        <dbReference type="Pfam" id="PF07238"/>
    </source>
</evidence>
<dbReference type="Pfam" id="PF12945">
    <property type="entry name" value="PilZNR"/>
    <property type="match status" value="1"/>
</dbReference>
<reference evidence="7" key="1">
    <citation type="submission" date="2018-09" db="EMBL/GenBank/DDBJ databases">
        <authorList>
            <person name="Zhu H."/>
        </authorList>
    </citation>
    <scope>NUCLEOTIDE SEQUENCE [LARGE SCALE GENOMIC DNA]</scope>
    <source>
        <strain evidence="7">K2R23-3</strain>
    </source>
</reference>
<keyword evidence="7" id="KW-1185">Reference proteome</keyword>
<feature type="domain" description="Type III secretion system flagellar brake protein YcgR PilZN" evidence="5">
    <location>
        <begin position="4"/>
        <end position="90"/>
    </location>
</feature>
<keyword evidence="2" id="KW-0547">Nucleotide-binding</keyword>
<organism evidence="6 7">
    <name type="scientific">Paenisporosarcina cavernae</name>
    <dbReference type="NCBI Taxonomy" id="2320858"/>
    <lineage>
        <taxon>Bacteria</taxon>
        <taxon>Bacillati</taxon>
        <taxon>Bacillota</taxon>
        <taxon>Bacilli</taxon>
        <taxon>Bacillales</taxon>
        <taxon>Caryophanaceae</taxon>
        <taxon>Paenisporosarcina</taxon>
    </lineage>
</organism>
<keyword evidence="3" id="KW-0975">Bacterial flagellum</keyword>
<keyword evidence="6" id="KW-0808">Transferase</keyword>
<accession>A0A385YS93</accession>
<dbReference type="Pfam" id="PF07238">
    <property type="entry name" value="PilZ"/>
    <property type="match status" value="1"/>
</dbReference>
<dbReference type="EMBL" id="CP032418">
    <property type="protein sequence ID" value="AYC29374.1"/>
    <property type="molecule type" value="Genomic_DNA"/>
</dbReference>
<sequence length="215" mass="24961">MKPKVGTILTLEPSYSDSMEKYRCKVVEEKENLLYIDYPTDSITKRTVFLMEGAQLRASFVEDEKAAYAFQTEVLGRTKRQIPMIMLSFPKMEEVLKIQRREFVRVETPVDIAVEYQGDFSQFVAEDISAGGTAIILNNPVNFKEGDEIDLTVSLPFANGDVKYIQTKAMVTRFWEKDFIQIASVNFMETDDVDKQYIVRFCFERQLLKRKKEVE</sequence>
<evidence type="ECO:0000256" key="1">
    <source>
        <dbReference type="ARBA" id="ARBA00022636"/>
    </source>
</evidence>
<protein>
    <submittedName>
        <fullName evidence="6">Glycosyltransferase</fullName>
    </submittedName>
</protein>
<name>A0A385YS93_9BACL</name>
<dbReference type="SUPFAM" id="SSF141371">
    <property type="entry name" value="PilZ domain-like"/>
    <property type="match status" value="2"/>
</dbReference>
<dbReference type="InterPro" id="IPR009875">
    <property type="entry name" value="PilZ_domain"/>
</dbReference>
<evidence type="ECO:0000256" key="3">
    <source>
        <dbReference type="ARBA" id="ARBA00023143"/>
    </source>
</evidence>
<evidence type="ECO:0000256" key="2">
    <source>
        <dbReference type="ARBA" id="ARBA00022741"/>
    </source>
</evidence>
<dbReference type="Gene3D" id="2.40.10.220">
    <property type="entry name" value="predicted glycosyltransferase like domains"/>
    <property type="match status" value="1"/>
</dbReference>
<gene>
    <name evidence="6" type="ORF">D3873_05555</name>
</gene>
<proteinExistence type="predicted"/>
<dbReference type="KEGG" id="paek:D3873_05555"/>
<dbReference type="InterPro" id="IPR009926">
    <property type="entry name" value="T3SS_YcgR_PilZN"/>
</dbReference>